<evidence type="ECO:0000313" key="3">
    <source>
        <dbReference type="Proteomes" id="UP000019494"/>
    </source>
</evidence>
<comment type="caution">
    <text evidence="2">The sequence shown here is derived from an EMBL/GenBank/DDBJ whole genome shotgun (WGS) entry which is preliminary data.</text>
</comment>
<keyword evidence="3" id="KW-1185">Reference proteome</keyword>
<sequence>MTAAAPEASLGQRVQRLEDLHAIQQLRASYCQCLDDGRWDELVQLFTEDGAFVGLATARGREELRTFFADLQQGSLTAWWHFSSNETIELTGDSATGQTWLLQPCVVDGQSQLAAGRYVDQMVRCADGNWRFTERKVRFFWWVDLESGWDAGRFTYAAGLGAADPLYSPR</sequence>
<dbReference type="Gene3D" id="3.10.450.50">
    <property type="match status" value="1"/>
</dbReference>
<name>W9GJZ5_9MICO</name>
<evidence type="ECO:0000313" key="2">
    <source>
        <dbReference type="EMBL" id="EWT04209.1"/>
    </source>
</evidence>
<feature type="domain" description="SnoaL-like" evidence="1">
    <location>
        <begin position="15"/>
        <end position="136"/>
    </location>
</feature>
<evidence type="ECO:0000259" key="1">
    <source>
        <dbReference type="Pfam" id="PF13577"/>
    </source>
</evidence>
<protein>
    <recommendedName>
        <fullName evidence="1">SnoaL-like domain-containing protein</fullName>
    </recommendedName>
</protein>
<reference evidence="3" key="1">
    <citation type="submission" date="2013-08" db="EMBL/GenBank/DDBJ databases">
        <title>Intrasporangium oryzae NRRL B-24470.</title>
        <authorList>
            <person name="Liu H."/>
            <person name="Wang G."/>
        </authorList>
    </citation>
    <scope>NUCLEOTIDE SEQUENCE [LARGE SCALE GENOMIC DNA]</scope>
    <source>
        <strain evidence="3">Q5-1</strain>
    </source>
</reference>
<dbReference type="CDD" id="cd00531">
    <property type="entry name" value="NTF2_like"/>
    <property type="match status" value="1"/>
</dbReference>
<dbReference type="SUPFAM" id="SSF54427">
    <property type="entry name" value="NTF2-like"/>
    <property type="match status" value="1"/>
</dbReference>
<dbReference type="Proteomes" id="UP000019494">
    <property type="component" value="Unassembled WGS sequence"/>
</dbReference>
<dbReference type="AlphaFoldDB" id="W9GJZ5"/>
<dbReference type="Pfam" id="PF13577">
    <property type="entry name" value="SnoaL_4"/>
    <property type="match status" value="1"/>
</dbReference>
<dbReference type="InterPro" id="IPR037401">
    <property type="entry name" value="SnoaL-like"/>
</dbReference>
<dbReference type="InterPro" id="IPR032710">
    <property type="entry name" value="NTF2-like_dom_sf"/>
</dbReference>
<proteinExistence type="predicted"/>
<organism evidence="2 3">
    <name type="scientific">Intrasporangium chromatireducens Q5-1</name>
    <dbReference type="NCBI Taxonomy" id="584657"/>
    <lineage>
        <taxon>Bacteria</taxon>
        <taxon>Bacillati</taxon>
        <taxon>Actinomycetota</taxon>
        <taxon>Actinomycetes</taxon>
        <taxon>Micrococcales</taxon>
        <taxon>Intrasporangiaceae</taxon>
        <taxon>Intrasporangium</taxon>
    </lineage>
</organism>
<dbReference type="OrthoDB" id="2599042at2"/>
<gene>
    <name evidence="2" type="ORF">N864_15295</name>
</gene>
<dbReference type="EMBL" id="AWQS01000302">
    <property type="protein sequence ID" value="EWT04209.1"/>
    <property type="molecule type" value="Genomic_DNA"/>
</dbReference>
<accession>W9GJZ5</accession>
<dbReference type="RefSeq" id="WP_034721487.1">
    <property type="nucleotide sequence ID" value="NZ_AWQS01000302.1"/>
</dbReference>